<evidence type="ECO:0000313" key="4">
    <source>
        <dbReference type="Proteomes" id="UP000682843"/>
    </source>
</evidence>
<organism evidence="3 4">
    <name type="scientific">Tardiphaga alba</name>
    <dbReference type="NCBI Taxonomy" id="340268"/>
    <lineage>
        <taxon>Bacteria</taxon>
        <taxon>Pseudomonadati</taxon>
        <taxon>Pseudomonadota</taxon>
        <taxon>Alphaproteobacteria</taxon>
        <taxon>Hyphomicrobiales</taxon>
        <taxon>Nitrobacteraceae</taxon>
        <taxon>Tardiphaga</taxon>
    </lineage>
</organism>
<proteinExistence type="predicted"/>
<reference evidence="3 4" key="1">
    <citation type="submission" date="2019-02" db="EMBL/GenBank/DDBJ databases">
        <title>Emended description of the genus Rhodopseudomonas and description of Rhodopseudomonas albus sp. nov., a non-phototrophic, heavy-metal-tolerant bacterium isolated from garden soil.</title>
        <authorList>
            <person name="Bao Z."/>
            <person name="Cao W.W."/>
            <person name="Sato Y."/>
            <person name="Nishizawa T."/>
            <person name="Zhao J."/>
            <person name="Guo Y."/>
            <person name="Ohta H."/>
        </authorList>
    </citation>
    <scope>NUCLEOTIDE SEQUENCE [LARGE SCALE GENOMIC DNA]</scope>
    <source>
        <strain evidence="3 4">SK50-23</strain>
    </source>
</reference>
<evidence type="ECO:0000256" key="2">
    <source>
        <dbReference type="SAM" id="SignalP"/>
    </source>
</evidence>
<evidence type="ECO:0000313" key="3">
    <source>
        <dbReference type="EMBL" id="QUS38128.1"/>
    </source>
</evidence>
<feature type="signal peptide" evidence="2">
    <location>
        <begin position="1"/>
        <end position="31"/>
    </location>
</feature>
<dbReference type="EMBL" id="CP036498">
    <property type="protein sequence ID" value="QUS38128.1"/>
    <property type="molecule type" value="Genomic_DNA"/>
</dbReference>
<keyword evidence="4" id="KW-1185">Reference proteome</keyword>
<protein>
    <submittedName>
        <fullName evidence="3">Uncharacterized protein</fullName>
    </submittedName>
</protein>
<accession>A0ABX8A3I3</accession>
<keyword evidence="2" id="KW-0732">Signal</keyword>
<feature type="compositionally biased region" description="Low complexity" evidence="1">
    <location>
        <begin position="36"/>
        <end position="52"/>
    </location>
</feature>
<gene>
    <name evidence="3" type="ORF">RPMA_04150</name>
</gene>
<sequence length="204" mass="21653">MRSSIRLAAAAFTVAGLAFTFTATSSQSVLAQAAKQQAPAKQAAPAPAAQPAEPAPQPVKQIALTEKQVEGVLAAQKDLDAITDKLPQDAPPKPDPKITAQLDEVAKKNGFANYGEYNDVVENVMMVLGGFDPKTKTYVGPEAVIKQQIAAVNADKKIPAKDKKAALDELNGALKQPQPAIENKGNIDLVTKYYDKLAEAMEDE</sequence>
<dbReference type="Proteomes" id="UP000682843">
    <property type="component" value="Chromosome"/>
</dbReference>
<name>A0ABX8A3I3_9BRAD</name>
<dbReference type="RefSeq" id="WP_211911663.1">
    <property type="nucleotide sequence ID" value="NZ_CP036498.1"/>
</dbReference>
<evidence type="ECO:0000256" key="1">
    <source>
        <dbReference type="SAM" id="MobiDB-lite"/>
    </source>
</evidence>
<feature type="chain" id="PRO_5045698497" evidence="2">
    <location>
        <begin position="32"/>
        <end position="204"/>
    </location>
</feature>
<feature type="region of interest" description="Disordered" evidence="1">
    <location>
        <begin position="36"/>
        <end position="57"/>
    </location>
</feature>